<dbReference type="InterPro" id="IPR038901">
    <property type="entry name" value="HEXDC-like"/>
</dbReference>
<dbReference type="AlphaFoldDB" id="A0AAW6UC92"/>
<comment type="similarity">
    <text evidence="1">Belongs to the glycosyl hydrolase 20 family.</text>
</comment>
<comment type="caution">
    <text evidence="5">The sequence shown here is derived from an EMBL/GenBank/DDBJ whole genome shotgun (WGS) entry which is preliminary data.</text>
</comment>
<feature type="domain" description="Glycoside Hydrolase 20C C-terminal" evidence="4">
    <location>
        <begin position="421"/>
        <end position="595"/>
    </location>
</feature>
<dbReference type="PANTHER" id="PTHR21040">
    <property type="entry name" value="BCDNA.GH04120"/>
    <property type="match status" value="1"/>
</dbReference>
<protein>
    <submittedName>
        <fullName evidence="5">Family 20 glycosylhydrolase</fullName>
    </submittedName>
</protein>
<sequence length="614" mass="71968">MNKIWIKDYKKIEEPLEHLIKELKIQVTKDLKVIPKIEHVAGYHIKKVDDQVEITYQHTNHFFAAMMYVLSHQDQTHYEIQMNNSFKSLGLMLDTARNAVPNIMTIKKYIMILSLLGYNYLELYVEDVMEVIDEPFYGYMRGKYSISDIKELDAFASIYGIELIPCIQTLAHLNGIFKHTEYRLINDIDDILLVGNERTYQLIENILKTTKEAFTSKKINIGMDEAWKLGLGKYLAQNGYENRLAIMKTHLDQVLGLCKKYKYEPSMWADMFFHLATGSYNQQKVSFTKDVIDQVPKDVNLIYWDYYRTEKKPYQDKFDSLKQLTQTYSFAGGAWKWIGSTPHNLFTIRSMMPAIEVAIENNVQDFLLTAWGDNGSEAAQLSILPSLIFISSQSYHMDYKDVYSKTLTNYSFEELLQLDCPDLLYKHNLYTPTNPSKYLLFEDLLTGHRRISVQKNYKGYYKKHTKTLKELSLKESPYQYLFQTLYLLSDVLSIKSTLSLEIYEAYHSKNIDELKRIILKIKKVIKKTKAFYEGFKAQWILENKRYGFEIQSYRIGGLLQRLEEVISIINAYIHGDIKTIVELDERVITPNLNKKTNGTIYFNQFSNYISYSLL</sequence>
<dbReference type="RefSeq" id="WP_282838994.1">
    <property type="nucleotide sequence ID" value="NZ_JASCXW010000006.1"/>
</dbReference>
<proteinExistence type="inferred from homology"/>
<evidence type="ECO:0000259" key="4">
    <source>
        <dbReference type="Pfam" id="PF18088"/>
    </source>
</evidence>
<dbReference type="Pfam" id="PF00728">
    <property type="entry name" value="Glyco_hydro_20"/>
    <property type="match status" value="1"/>
</dbReference>
<organism evidence="5 6">
    <name type="scientific">Peloplasma aerotolerans</name>
    <dbReference type="NCBI Taxonomy" id="3044389"/>
    <lineage>
        <taxon>Bacteria</taxon>
        <taxon>Bacillati</taxon>
        <taxon>Mycoplasmatota</taxon>
        <taxon>Mollicutes</taxon>
        <taxon>Acholeplasmatales</taxon>
        <taxon>Acholeplasmataceae</taxon>
        <taxon>Peloplasma</taxon>
    </lineage>
</organism>
<dbReference type="GO" id="GO:0004563">
    <property type="term" value="F:beta-N-acetylhexosaminidase activity"/>
    <property type="evidence" value="ECO:0007669"/>
    <property type="project" value="UniProtKB-ARBA"/>
</dbReference>
<evidence type="ECO:0000256" key="2">
    <source>
        <dbReference type="ARBA" id="ARBA00022801"/>
    </source>
</evidence>
<keyword evidence="2" id="KW-0378">Hydrolase</keyword>
<evidence type="ECO:0000256" key="1">
    <source>
        <dbReference type="ARBA" id="ARBA00006285"/>
    </source>
</evidence>
<dbReference type="Proteomes" id="UP001431532">
    <property type="component" value="Unassembled WGS sequence"/>
</dbReference>
<dbReference type="Gene3D" id="3.20.20.80">
    <property type="entry name" value="Glycosidases"/>
    <property type="match status" value="1"/>
</dbReference>
<dbReference type="PANTHER" id="PTHR21040:SF8">
    <property type="entry name" value="BCDNA.GH04120"/>
    <property type="match status" value="1"/>
</dbReference>
<dbReference type="InterPro" id="IPR017853">
    <property type="entry name" value="GH"/>
</dbReference>
<dbReference type="GO" id="GO:0005975">
    <property type="term" value="P:carbohydrate metabolic process"/>
    <property type="evidence" value="ECO:0007669"/>
    <property type="project" value="InterPro"/>
</dbReference>
<dbReference type="InterPro" id="IPR041063">
    <property type="entry name" value="Glyco_H_20C_C"/>
</dbReference>
<dbReference type="Gene3D" id="1.20.120.670">
    <property type="entry name" value="N-acetyl-b-d-glucoasminidase"/>
    <property type="match status" value="1"/>
</dbReference>
<evidence type="ECO:0000313" key="5">
    <source>
        <dbReference type="EMBL" id="MDI6452578.1"/>
    </source>
</evidence>
<accession>A0AAW6UC92</accession>
<keyword evidence="6" id="KW-1185">Reference proteome</keyword>
<reference evidence="5" key="1">
    <citation type="submission" date="2023-05" db="EMBL/GenBank/DDBJ databases">
        <title>Mariniplasma microaerophilum sp. nov., a novel anaerobic mollicute isolated from terrestrial mud volcano, Taman Peninsula, Russia.</title>
        <authorList>
            <person name="Khomyakova M.A."/>
            <person name="Merkel A.Y."/>
            <person name="Slobodkin A.I."/>
        </authorList>
    </citation>
    <scope>NUCLEOTIDE SEQUENCE</scope>
    <source>
        <strain evidence="5">M4Ah</strain>
    </source>
</reference>
<feature type="domain" description="Glycoside hydrolase family 20 catalytic" evidence="3">
    <location>
        <begin position="90"/>
        <end position="285"/>
    </location>
</feature>
<dbReference type="EMBL" id="JASCXW010000006">
    <property type="protein sequence ID" value="MDI6452578.1"/>
    <property type="molecule type" value="Genomic_DNA"/>
</dbReference>
<dbReference type="InterPro" id="IPR015883">
    <property type="entry name" value="Glyco_hydro_20_cat"/>
</dbReference>
<evidence type="ECO:0000259" key="3">
    <source>
        <dbReference type="Pfam" id="PF00728"/>
    </source>
</evidence>
<gene>
    <name evidence="5" type="ORF">QJ521_03275</name>
</gene>
<evidence type="ECO:0000313" key="6">
    <source>
        <dbReference type="Proteomes" id="UP001431532"/>
    </source>
</evidence>
<name>A0AAW6UC92_9MOLU</name>
<dbReference type="SUPFAM" id="SSF51445">
    <property type="entry name" value="(Trans)glycosidases"/>
    <property type="match status" value="1"/>
</dbReference>
<dbReference type="CDD" id="cd06565">
    <property type="entry name" value="GH20_GcnA-like"/>
    <property type="match status" value="1"/>
</dbReference>
<dbReference type="Pfam" id="PF18088">
    <property type="entry name" value="Glyco_H_20C_C"/>
    <property type="match status" value="1"/>
</dbReference>